<accession>A0A1I7XD59</accession>
<reference evidence="2" key="1">
    <citation type="submission" date="2016-11" db="UniProtKB">
        <authorList>
            <consortium name="WormBaseParasite"/>
        </authorList>
    </citation>
    <scope>IDENTIFICATION</scope>
</reference>
<name>A0A1I7XD59_HETBA</name>
<evidence type="ECO:0000313" key="1">
    <source>
        <dbReference type="Proteomes" id="UP000095283"/>
    </source>
</evidence>
<evidence type="ECO:0000313" key="2">
    <source>
        <dbReference type="WBParaSite" id="Hba_15624"/>
    </source>
</evidence>
<dbReference type="WBParaSite" id="Hba_15624">
    <property type="protein sequence ID" value="Hba_15624"/>
    <property type="gene ID" value="Hba_15624"/>
</dbReference>
<sequence>MPSTVTGTFLHMWTLTTQTIVERSHLNLDLLSRKAETDISRLQNSATEFLRTMSPLSLSVLVDLVSSFYQFYVISTCFPKSQVRNFQFYYYHFTSSQLLISTGTEQDRIA</sequence>
<keyword evidence="1" id="KW-1185">Reference proteome</keyword>
<proteinExistence type="predicted"/>
<protein>
    <submittedName>
        <fullName evidence="2">Ovule protein</fullName>
    </submittedName>
</protein>
<dbReference type="AlphaFoldDB" id="A0A1I7XD59"/>
<organism evidence="1 2">
    <name type="scientific">Heterorhabditis bacteriophora</name>
    <name type="common">Entomopathogenic nematode worm</name>
    <dbReference type="NCBI Taxonomy" id="37862"/>
    <lineage>
        <taxon>Eukaryota</taxon>
        <taxon>Metazoa</taxon>
        <taxon>Ecdysozoa</taxon>
        <taxon>Nematoda</taxon>
        <taxon>Chromadorea</taxon>
        <taxon>Rhabditida</taxon>
        <taxon>Rhabditina</taxon>
        <taxon>Rhabditomorpha</taxon>
        <taxon>Strongyloidea</taxon>
        <taxon>Heterorhabditidae</taxon>
        <taxon>Heterorhabditis</taxon>
    </lineage>
</organism>
<dbReference type="Proteomes" id="UP000095283">
    <property type="component" value="Unplaced"/>
</dbReference>